<evidence type="ECO:0000256" key="1">
    <source>
        <dbReference type="ARBA" id="ARBA00022679"/>
    </source>
</evidence>
<dbReference type="EMBL" id="CP151657">
    <property type="protein sequence ID" value="WZP15391.1"/>
    <property type="molecule type" value="Genomic_DNA"/>
</dbReference>
<keyword evidence="2" id="KW-0012">Acyltransferase</keyword>
<feature type="domain" description="N-acetyltransferase" evidence="4">
    <location>
        <begin position="23"/>
        <end position="191"/>
    </location>
</feature>
<dbReference type="InterPro" id="IPR000182">
    <property type="entry name" value="GNAT_dom"/>
</dbReference>
<reference evidence="5 6" key="1">
    <citation type="submission" date="2024-04" db="EMBL/GenBank/DDBJ databases">
        <title>Arthrobacter sp. from Plains bison fecal sample.</title>
        <authorList>
            <person name="Ruzzini A."/>
        </authorList>
    </citation>
    <scope>NUCLEOTIDE SEQUENCE [LARGE SCALE GENOMIC DNA]</scope>
    <source>
        <strain evidence="5 6">EINP1</strain>
    </source>
</reference>
<dbReference type="PANTHER" id="PTHR43792:SF8">
    <property type="entry name" value="[RIBOSOMAL PROTEIN US5]-ALANINE N-ACETYLTRANSFERASE"/>
    <property type="match status" value="1"/>
</dbReference>
<keyword evidence="6" id="KW-1185">Reference proteome</keyword>
<dbReference type="SUPFAM" id="SSF55729">
    <property type="entry name" value="Acyl-CoA N-acyltransferases (Nat)"/>
    <property type="match status" value="1"/>
</dbReference>
<dbReference type="InterPro" id="IPR051531">
    <property type="entry name" value="N-acetyltransferase"/>
</dbReference>
<keyword evidence="1 5" id="KW-0808">Transferase</keyword>
<evidence type="ECO:0000313" key="5">
    <source>
        <dbReference type="EMBL" id="WZP15391.1"/>
    </source>
</evidence>
<dbReference type="PROSITE" id="PS51186">
    <property type="entry name" value="GNAT"/>
    <property type="match status" value="1"/>
</dbReference>
<evidence type="ECO:0000256" key="3">
    <source>
        <dbReference type="ARBA" id="ARBA00038502"/>
    </source>
</evidence>
<organism evidence="5 6">
    <name type="scientific">Arthrobacter citreus</name>
    <dbReference type="NCBI Taxonomy" id="1670"/>
    <lineage>
        <taxon>Bacteria</taxon>
        <taxon>Bacillati</taxon>
        <taxon>Actinomycetota</taxon>
        <taxon>Actinomycetes</taxon>
        <taxon>Micrococcales</taxon>
        <taxon>Micrococcaceae</taxon>
        <taxon>Arthrobacter</taxon>
    </lineage>
</organism>
<proteinExistence type="inferred from homology"/>
<comment type="similarity">
    <text evidence="3">Belongs to the acetyltransferase family. RimJ subfamily.</text>
</comment>
<dbReference type="InterPro" id="IPR016181">
    <property type="entry name" value="Acyl_CoA_acyltransferase"/>
</dbReference>
<name>A0ABZ2ZVD0_9MICC</name>
<gene>
    <name evidence="5" type="ORF">AAE021_14680</name>
</gene>
<dbReference type="Proteomes" id="UP001448858">
    <property type="component" value="Chromosome"/>
</dbReference>
<dbReference type="EC" id="2.-.-.-" evidence="5"/>
<evidence type="ECO:0000256" key="2">
    <source>
        <dbReference type="ARBA" id="ARBA00023315"/>
    </source>
</evidence>
<evidence type="ECO:0000313" key="6">
    <source>
        <dbReference type="Proteomes" id="UP001448858"/>
    </source>
</evidence>
<sequence length="205" mass="22630">MPAASPAPRGTPLVLPDLRTSRVTLRAFTSADVVLIQSASQDPLIPLITSVPSTSGESEALAFIERQHHRLTSGAGWSFAVADAGTGVAVGQIGLWPGQSSRRTGNPDTIGYWIGPGHRKQGYAGEALKLLTEWGMTVRQMKRIELYIEPWNEGSWRTAERAGYRRDRLLPSWQKIGTQWRDMYRYLRTAEPPGIDPRKPGPKIG</sequence>
<dbReference type="Gene3D" id="3.40.630.30">
    <property type="match status" value="1"/>
</dbReference>
<dbReference type="PANTHER" id="PTHR43792">
    <property type="entry name" value="GNAT FAMILY, PUTATIVE (AFU_ORTHOLOGUE AFUA_3G00765)-RELATED-RELATED"/>
    <property type="match status" value="1"/>
</dbReference>
<protein>
    <submittedName>
        <fullName evidence="5">GNAT family protein</fullName>
        <ecNumber evidence="5">2.-.-.-</ecNumber>
    </submittedName>
</protein>
<dbReference type="Pfam" id="PF13302">
    <property type="entry name" value="Acetyltransf_3"/>
    <property type="match status" value="1"/>
</dbReference>
<evidence type="ECO:0000259" key="4">
    <source>
        <dbReference type="PROSITE" id="PS51186"/>
    </source>
</evidence>
<accession>A0ABZ2ZVD0</accession>
<dbReference type="RefSeq" id="WP_342023056.1">
    <property type="nucleotide sequence ID" value="NZ_CP151657.1"/>
</dbReference>
<dbReference type="GO" id="GO:0016740">
    <property type="term" value="F:transferase activity"/>
    <property type="evidence" value="ECO:0007669"/>
    <property type="project" value="UniProtKB-KW"/>
</dbReference>